<reference evidence="1" key="2">
    <citation type="submission" date="2018-05" db="EMBL/GenBank/DDBJ databases">
        <title>OmerRS3 (Oryza meridionalis Reference Sequence Version 3).</title>
        <authorList>
            <person name="Zhang J."/>
            <person name="Kudrna D."/>
            <person name="Lee S."/>
            <person name="Talag J."/>
            <person name="Welchert J."/>
            <person name="Wing R.A."/>
        </authorList>
    </citation>
    <scope>NUCLEOTIDE SEQUENCE [LARGE SCALE GENOMIC DNA]</scope>
    <source>
        <strain evidence="1">cv. OR44</strain>
    </source>
</reference>
<dbReference type="EnsemblPlants" id="OMERI08G18120.1">
    <property type="protein sequence ID" value="OMERI08G18120.1"/>
    <property type="gene ID" value="OMERI08G18120"/>
</dbReference>
<name>A0A0E0ENX4_9ORYZ</name>
<evidence type="ECO:0000313" key="2">
    <source>
        <dbReference type="Proteomes" id="UP000008021"/>
    </source>
</evidence>
<keyword evidence="2" id="KW-1185">Reference proteome</keyword>
<organism evidence="1">
    <name type="scientific">Oryza meridionalis</name>
    <dbReference type="NCBI Taxonomy" id="40149"/>
    <lineage>
        <taxon>Eukaryota</taxon>
        <taxon>Viridiplantae</taxon>
        <taxon>Streptophyta</taxon>
        <taxon>Embryophyta</taxon>
        <taxon>Tracheophyta</taxon>
        <taxon>Spermatophyta</taxon>
        <taxon>Magnoliopsida</taxon>
        <taxon>Liliopsida</taxon>
        <taxon>Poales</taxon>
        <taxon>Poaceae</taxon>
        <taxon>BOP clade</taxon>
        <taxon>Oryzoideae</taxon>
        <taxon>Oryzeae</taxon>
        <taxon>Oryzinae</taxon>
        <taxon>Oryza</taxon>
    </lineage>
</organism>
<sequence>MTRVALHESSCCCSGDKEAVDQLVAATTPVSQLQMDYTMDQLWNDITAAEADTSYDAAVAIV</sequence>
<reference evidence="1" key="1">
    <citation type="submission" date="2015-04" db="UniProtKB">
        <authorList>
            <consortium name="EnsemblPlants"/>
        </authorList>
    </citation>
    <scope>IDENTIFICATION</scope>
</reference>
<accession>A0A0E0ENX4</accession>
<protein>
    <submittedName>
        <fullName evidence="1">Uncharacterized protein</fullName>
    </submittedName>
</protein>
<dbReference type="AlphaFoldDB" id="A0A0E0ENX4"/>
<proteinExistence type="predicted"/>
<dbReference type="Proteomes" id="UP000008021">
    <property type="component" value="Chromosome 8"/>
</dbReference>
<dbReference type="HOGENOM" id="CLU_2907981_0_0_1"/>
<evidence type="ECO:0000313" key="1">
    <source>
        <dbReference type="EnsemblPlants" id="OMERI08G18120.1"/>
    </source>
</evidence>
<dbReference type="Gramene" id="OMERI08G18120.1">
    <property type="protein sequence ID" value="OMERI08G18120.1"/>
    <property type="gene ID" value="OMERI08G18120"/>
</dbReference>